<evidence type="ECO:0000256" key="1">
    <source>
        <dbReference type="SAM" id="MobiDB-lite"/>
    </source>
</evidence>
<evidence type="ECO:0008006" key="3">
    <source>
        <dbReference type="Google" id="ProtNLM"/>
    </source>
</evidence>
<reference evidence="2" key="1">
    <citation type="journal article" date="2013" name="Nature">
        <title>Draft genome of the wheat A-genome progenitor Triticum urartu.</title>
        <authorList>
            <person name="Ling H.Q."/>
            <person name="Zhao S."/>
            <person name="Liu D."/>
            <person name="Wang J."/>
            <person name="Sun H."/>
            <person name="Zhang C."/>
            <person name="Fan H."/>
            <person name="Li D."/>
            <person name="Dong L."/>
            <person name="Tao Y."/>
            <person name="Gao C."/>
            <person name="Wu H."/>
            <person name="Li Y."/>
            <person name="Cui Y."/>
            <person name="Guo X."/>
            <person name="Zheng S."/>
            <person name="Wang B."/>
            <person name="Yu K."/>
            <person name="Liang Q."/>
            <person name="Yang W."/>
            <person name="Lou X."/>
            <person name="Chen J."/>
            <person name="Feng M."/>
            <person name="Jian J."/>
            <person name="Zhang X."/>
            <person name="Luo G."/>
            <person name="Jiang Y."/>
            <person name="Liu J."/>
            <person name="Wang Z."/>
            <person name="Sha Y."/>
            <person name="Zhang B."/>
            <person name="Wu H."/>
            <person name="Tang D."/>
            <person name="Shen Q."/>
            <person name="Xue P."/>
            <person name="Zou S."/>
            <person name="Wang X."/>
            <person name="Liu X."/>
            <person name="Wang F."/>
            <person name="Yang Y."/>
            <person name="An X."/>
            <person name="Dong Z."/>
            <person name="Zhang K."/>
            <person name="Zhang X."/>
            <person name="Luo M.C."/>
            <person name="Dvorak J."/>
            <person name="Tong Y."/>
            <person name="Wang J."/>
            <person name="Yang H."/>
            <person name="Li Z."/>
            <person name="Wang D."/>
            <person name="Zhang A."/>
            <person name="Wang J."/>
        </authorList>
    </citation>
    <scope>NUCLEOTIDE SEQUENCE</scope>
</reference>
<dbReference type="PANTHER" id="PTHR34835:SF62">
    <property type="entry name" value="AMINOTRANSFERASE-LIKE PLANT MOBILE DOMAIN-CONTAINING PROTEIN"/>
    <property type="match status" value="1"/>
</dbReference>
<dbReference type="STRING" id="4572.M7Z8X8"/>
<feature type="region of interest" description="Disordered" evidence="1">
    <location>
        <begin position="165"/>
        <end position="219"/>
    </location>
</feature>
<sequence>MSSSSSSSLPVPADWLLPLMPCPLCGDEVVTAVARTGNNAGHRFYKCIRYDVSCISDSESSDPASSCHNLSSQVLGLMHSNDEPAHPACCPCPQPHTDSNYEGANTSFHPSGGGWVGGCISSLLHGSSHIVNHTDQDGRRRAADHLGGIRPAALLFARQYSIRTHNSMDDHRSESGSRAEQRDGCGNDTPGAAAVGDDSNLDESSSSAVPGDPPTPTSRISLKHAVSVIQTFDDYKKWLVEQIGFGGMLKLPALQKLSLKTSAWIMSRVSVSRREIKLRDNKVLKFYPQDFYKVFGIPCGHRSVKGRDANINPEAVHFIKTTLQMNKTGVHSLRAAEDFLMRDINENSSKLEKDCFQIAFVIFVMDHVLVPTTKHNYTTIDFWGAIANIESIDQFNWCEYVLKHLLDAVKKLKRDMMANNLSTNLTGCHLFFRQVFLLDNLDLGIFSKSHSVLPRIPEFHPESFRRMLAMAADPVKGTTSYAHANLRDASTVCYTRHKFPPSAPPFATTNRLTRRSGMPMAGHPPNTTPVMHGQTEVLTPTGPAPGPLHFAKYLRDKYPHLVCASFLSVLCINFRHQLPLMVNPQVLTIQSIAALPATSKSVRFRTLVAGKIQGQRLELSDCEATSPLPPAGMRKRAMDAHDSTSNSKKSSSRASSNALNYFKSTLMSIAQMYADLPVNTPFTVFGQCCTNLHKRKYIFQHGFATDPWVNGVVPHPPHMPTTDLIVAHFTQLPTQDLQSPRLICVTGMALREQLVGMQHLHHELVSIIMRSYSSKFIVQPLTSYAFTLFQTIVLADHEYLTNISIQKQLVGNEIPYDITSCQMFFLPIPSEDGWIILMWDMLSRKLHVLDPLTRGGGPSDATKDKHELIAWKLHHALFQCLNEYYAGWPTQDGQWATKYPVVAEENFDTQETGACVLHIARHYDGQKLKIPLTKYNVGKTKRQALHECVKLQGNSSKLAHEALWTVLAPTDSWLGSNQSG</sequence>
<dbReference type="eggNOG" id="ENOG502R3Z1">
    <property type="taxonomic scope" value="Eukaryota"/>
</dbReference>
<protein>
    <recommendedName>
        <fullName evidence="3">Ubiquitin-like protease family profile domain-containing protein</fullName>
    </recommendedName>
</protein>
<feature type="compositionally biased region" description="Basic and acidic residues" evidence="1">
    <location>
        <begin position="166"/>
        <end position="185"/>
    </location>
</feature>
<feature type="compositionally biased region" description="Low complexity" evidence="1">
    <location>
        <begin position="643"/>
        <end position="653"/>
    </location>
</feature>
<organism evidence="2">
    <name type="scientific">Triticum urartu</name>
    <name type="common">Red wild einkorn</name>
    <name type="synonym">Crithodium urartu</name>
    <dbReference type="NCBI Taxonomy" id="4572"/>
    <lineage>
        <taxon>Eukaryota</taxon>
        <taxon>Viridiplantae</taxon>
        <taxon>Streptophyta</taxon>
        <taxon>Embryophyta</taxon>
        <taxon>Tracheophyta</taxon>
        <taxon>Spermatophyta</taxon>
        <taxon>Magnoliopsida</taxon>
        <taxon>Liliopsida</taxon>
        <taxon>Poales</taxon>
        <taxon>Poaceae</taxon>
        <taxon>BOP clade</taxon>
        <taxon>Pooideae</taxon>
        <taxon>Triticodae</taxon>
        <taxon>Triticeae</taxon>
        <taxon>Triticinae</taxon>
        <taxon>Triticum</taxon>
    </lineage>
</organism>
<dbReference type="OMA" id="TSAWIMS"/>
<name>M7Z8X8_TRIUA</name>
<gene>
    <name evidence="2" type="ORF">TRIUR3_17933</name>
</gene>
<feature type="region of interest" description="Disordered" evidence="1">
    <location>
        <begin position="622"/>
        <end position="653"/>
    </location>
</feature>
<evidence type="ECO:0000313" key="2">
    <source>
        <dbReference type="EMBL" id="EMS56031.1"/>
    </source>
</evidence>
<proteinExistence type="predicted"/>
<dbReference type="AlphaFoldDB" id="M7Z8X8"/>
<accession>M7Z8X8</accession>
<dbReference type="EMBL" id="KD163887">
    <property type="protein sequence ID" value="EMS56031.1"/>
    <property type="molecule type" value="Genomic_DNA"/>
</dbReference>
<dbReference type="PANTHER" id="PTHR34835">
    <property type="entry name" value="OS07G0283600 PROTEIN-RELATED"/>
    <property type="match status" value="1"/>
</dbReference>